<gene>
    <name evidence="1" type="ORF">GCM10020366_10710</name>
</gene>
<sequence length="71" mass="7918">MQDGERSSESRVFSGGVRQNADFYVVEFGQVPQVFQLSAKRFPSADLVAESSFAEDRDDRSTLVLDDLRSA</sequence>
<protein>
    <recommendedName>
        <fullName evidence="3">DUF1330 domain-containing protein</fullName>
    </recommendedName>
</protein>
<evidence type="ECO:0008006" key="3">
    <source>
        <dbReference type="Google" id="ProtNLM"/>
    </source>
</evidence>
<comment type="caution">
    <text evidence="1">The sequence shown here is derived from an EMBL/GenBank/DDBJ whole genome shotgun (WGS) entry which is preliminary data.</text>
</comment>
<dbReference type="Proteomes" id="UP001500483">
    <property type="component" value="Unassembled WGS sequence"/>
</dbReference>
<keyword evidence="2" id="KW-1185">Reference proteome</keyword>
<evidence type="ECO:0000313" key="2">
    <source>
        <dbReference type="Proteomes" id="UP001500483"/>
    </source>
</evidence>
<proteinExistence type="predicted"/>
<dbReference type="EMBL" id="BAAAYK010000031">
    <property type="protein sequence ID" value="GAA3354325.1"/>
    <property type="molecule type" value="Genomic_DNA"/>
</dbReference>
<reference evidence="2" key="1">
    <citation type="journal article" date="2019" name="Int. J. Syst. Evol. Microbiol.">
        <title>The Global Catalogue of Microorganisms (GCM) 10K type strain sequencing project: providing services to taxonomists for standard genome sequencing and annotation.</title>
        <authorList>
            <consortium name="The Broad Institute Genomics Platform"/>
            <consortium name="The Broad Institute Genome Sequencing Center for Infectious Disease"/>
            <person name="Wu L."/>
            <person name="Ma J."/>
        </authorList>
    </citation>
    <scope>NUCLEOTIDE SEQUENCE [LARGE SCALE GENOMIC DNA]</scope>
    <source>
        <strain evidence="2">JCM 9687</strain>
    </source>
</reference>
<accession>A0ABP6RM90</accession>
<name>A0ABP6RM90_9PSEU</name>
<organism evidence="1 2">
    <name type="scientific">Saccharopolyspora gregorii</name>
    <dbReference type="NCBI Taxonomy" id="33914"/>
    <lineage>
        <taxon>Bacteria</taxon>
        <taxon>Bacillati</taxon>
        <taxon>Actinomycetota</taxon>
        <taxon>Actinomycetes</taxon>
        <taxon>Pseudonocardiales</taxon>
        <taxon>Pseudonocardiaceae</taxon>
        <taxon>Saccharopolyspora</taxon>
    </lineage>
</organism>
<evidence type="ECO:0000313" key="1">
    <source>
        <dbReference type="EMBL" id="GAA3354325.1"/>
    </source>
</evidence>